<comment type="caution">
    <text evidence="2">The sequence shown here is derived from an EMBL/GenBank/DDBJ whole genome shotgun (WGS) entry which is preliminary data.</text>
</comment>
<feature type="transmembrane region" description="Helical" evidence="1">
    <location>
        <begin position="31"/>
        <end position="52"/>
    </location>
</feature>
<proteinExistence type="predicted"/>
<dbReference type="Proteomes" id="UP000244940">
    <property type="component" value="Unassembled WGS sequence"/>
</dbReference>
<dbReference type="GeneID" id="94366857"/>
<organism evidence="2 3">
    <name type="scientific">Pararhodobacter marinus</name>
    <dbReference type="NCBI Taxonomy" id="2184063"/>
    <lineage>
        <taxon>Bacteria</taxon>
        <taxon>Pseudomonadati</taxon>
        <taxon>Pseudomonadota</taxon>
        <taxon>Alphaproteobacteria</taxon>
        <taxon>Rhodobacterales</taxon>
        <taxon>Paracoccaceae</taxon>
        <taxon>Pararhodobacter</taxon>
    </lineage>
</organism>
<sequence>MQSPDFMRRMERVLSARVEAVKAREAKPRRLASVFSVLGGTLVCFILLKAAALAHGTEHFRATAAAEAGLGAQVYLWIAGPDPISTALATAMRGGSDPSRAAATL</sequence>
<keyword evidence="1" id="KW-0812">Transmembrane</keyword>
<accession>A0A2U2C5V3</accession>
<dbReference type="OrthoDB" id="7873809at2"/>
<evidence type="ECO:0000313" key="2">
    <source>
        <dbReference type="EMBL" id="PWE27260.1"/>
    </source>
</evidence>
<keyword evidence="1" id="KW-1133">Transmembrane helix</keyword>
<name>A0A2U2C5V3_9RHOB</name>
<dbReference type="EMBL" id="QEYD01000012">
    <property type="protein sequence ID" value="PWE27260.1"/>
    <property type="molecule type" value="Genomic_DNA"/>
</dbReference>
<keyword evidence="1" id="KW-0472">Membrane</keyword>
<dbReference type="RefSeq" id="WP_109534804.1">
    <property type="nucleotide sequence ID" value="NZ_CAXPUO010000061.1"/>
</dbReference>
<dbReference type="AlphaFoldDB" id="A0A2U2C5V3"/>
<keyword evidence="3" id="KW-1185">Reference proteome</keyword>
<protein>
    <submittedName>
        <fullName evidence="2">Uncharacterized protein</fullName>
    </submittedName>
</protein>
<gene>
    <name evidence="2" type="ORF">C4N9_18335</name>
</gene>
<reference evidence="2 3" key="1">
    <citation type="submission" date="2018-05" db="EMBL/GenBank/DDBJ databases">
        <title>Pararhodobacter marina sp. nov., isolated from deep-sea water of the Indian Ocean.</title>
        <authorList>
            <person name="Lai Q.Sr."/>
            <person name="Liu X."/>
            <person name="Shao Z."/>
        </authorList>
    </citation>
    <scope>NUCLEOTIDE SEQUENCE [LARGE SCALE GENOMIC DNA]</scope>
    <source>
        <strain evidence="2 3">CIC4N-9</strain>
    </source>
</reference>
<evidence type="ECO:0000313" key="3">
    <source>
        <dbReference type="Proteomes" id="UP000244940"/>
    </source>
</evidence>
<evidence type="ECO:0000256" key="1">
    <source>
        <dbReference type="SAM" id="Phobius"/>
    </source>
</evidence>